<organism evidence="11 12">
    <name type="scientific">Rhizopus stolonifer</name>
    <name type="common">Rhizopus nigricans</name>
    <dbReference type="NCBI Taxonomy" id="4846"/>
    <lineage>
        <taxon>Eukaryota</taxon>
        <taxon>Fungi</taxon>
        <taxon>Fungi incertae sedis</taxon>
        <taxon>Mucoromycota</taxon>
        <taxon>Mucoromycotina</taxon>
        <taxon>Mucoromycetes</taxon>
        <taxon>Mucorales</taxon>
        <taxon>Mucorineae</taxon>
        <taxon>Rhizopodaceae</taxon>
        <taxon>Rhizopus</taxon>
    </lineage>
</organism>
<dbReference type="InterPro" id="IPR006172">
    <property type="entry name" value="DNA-dir_DNA_pol_B"/>
</dbReference>
<dbReference type="EMBL" id="PJQM01000593">
    <property type="protein sequence ID" value="RCI04732.1"/>
    <property type="molecule type" value="Genomic_DNA"/>
</dbReference>
<dbReference type="GO" id="GO:0006272">
    <property type="term" value="P:leading strand elongation"/>
    <property type="evidence" value="ECO:0007669"/>
    <property type="project" value="TreeGrafter"/>
</dbReference>
<feature type="compositionally biased region" description="Low complexity" evidence="7">
    <location>
        <begin position="1"/>
        <end position="10"/>
    </location>
</feature>
<evidence type="ECO:0000256" key="4">
    <source>
        <dbReference type="ARBA" id="ARBA00022932"/>
    </source>
</evidence>
<feature type="coiled-coil region" evidence="6">
    <location>
        <begin position="1321"/>
        <end position="1348"/>
    </location>
</feature>
<dbReference type="OrthoDB" id="6755010at2759"/>
<feature type="compositionally biased region" description="Basic and acidic residues" evidence="7">
    <location>
        <begin position="208"/>
        <end position="225"/>
    </location>
</feature>
<comment type="catalytic activity">
    <reaction evidence="5">
        <text>DNA(n) + a 2'-deoxyribonucleoside 5'-triphosphate = DNA(n+1) + diphosphate</text>
        <dbReference type="Rhea" id="RHEA:22508"/>
        <dbReference type="Rhea" id="RHEA-COMP:17339"/>
        <dbReference type="Rhea" id="RHEA-COMP:17340"/>
        <dbReference type="ChEBI" id="CHEBI:33019"/>
        <dbReference type="ChEBI" id="CHEBI:61560"/>
        <dbReference type="ChEBI" id="CHEBI:173112"/>
        <dbReference type="EC" id="2.7.7.7"/>
    </reaction>
</comment>
<accession>A0A367KSA0</accession>
<dbReference type="PANTHER" id="PTHR45861:SF1">
    <property type="entry name" value="DNA POLYMERASE ALPHA CATALYTIC SUBUNIT"/>
    <property type="match status" value="1"/>
</dbReference>
<dbReference type="SMART" id="SM00486">
    <property type="entry name" value="POLBc"/>
    <property type="match status" value="1"/>
</dbReference>
<name>A0A367KSA0_RHIST</name>
<feature type="region of interest" description="Disordered" evidence="7">
    <location>
        <begin position="202"/>
        <end position="225"/>
    </location>
</feature>
<dbReference type="Gene3D" id="1.10.287.690">
    <property type="entry name" value="Helix hairpin bin"/>
    <property type="match status" value="1"/>
</dbReference>
<dbReference type="Pfam" id="PF00136">
    <property type="entry name" value="DNA_pol_B"/>
    <property type="match status" value="1"/>
</dbReference>
<dbReference type="Proteomes" id="UP000253551">
    <property type="component" value="Unassembled WGS sequence"/>
</dbReference>
<dbReference type="InterPro" id="IPR023211">
    <property type="entry name" value="DNA_pol_palm_dom_sf"/>
</dbReference>
<dbReference type="GO" id="GO:0003682">
    <property type="term" value="F:chromatin binding"/>
    <property type="evidence" value="ECO:0007669"/>
    <property type="project" value="TreeGrafter"/>
</dbReference>
<feature type="domain" description="DNA-directed DNA polymerase family B multifunctional" evidence="8">
    <location>
        <begin position="722"/>
        <end position="1148"/>
    </location>
</feature>
<evidence type="ECO:0000313" key="11">
    <source>
        <dbReference type="EMBL" id="RCI04732.1"/>
    </source>
</evidence>
<dbReference type="Gene3D" id="3.30.420.10">
    <property type="entry name" value="Ribonuclease H-like superfamily/Ribonuclease H"/>
    <property type="match status" value="1"/>
</dbReference>
<dbReference type="Gene3D" id="3.90.1600.10">
    <property type="entry name" value="Palm domain of DNA polymerase"/>
    <property type="match status" value="1"/>
</dbReference>
<dbReference type="InterPro" id="IPR006134">
    <property type="entry name" value="DNA-dir_DNA_pol_B_multi_dom"/>
</dbReference>
<evidence type="ECO:0000259" key="8">
    <source>
        <dbReference type="Pfam" id="PF00136"/>
    </source>
</evidence>
<keyword evidence="5" id="KW-0235">DNA replication</keyword>
<dbReference type="InterPro" id="IPR015088">
    <property type="entry name" value="Znf_DNA-dir_DNA_pol_B_alpha"/>
</dbReference>
<reference evidence="11 12" key="1">
    <citation type="journal article" date="2018" name="G3 (Bethesda)">
        <title>Phylogenetic and Phylogenomic Definition of Rhizopus Species.</title>
        <authorList>
            <person name="Gryganskyi A.P."/>
            <person name="Golan J."/>
            <person name="Dolatabadi S."/>
            <person name="Mondo S."/>
            <person name="Robb S."/>
            <person name="Idnurm A."/>
            <person name="Muszewska A."/>
            <person name="Steczkiewicz K."/>
            <person name="Masonjones S."/>
            <person name="Liao H.L."/>
            <person name="Gajdeczka M.T."/>
            <person name="Anike F."/>
            <person name="Vuek A."/>
            <person name="Anishchenko I.M."/>
            <person name="Voigt K."/>
            <person name="de Hoog G.S."/>
            <person name="Smith M.E."/>
            <person name="Heitman J."/>
            <person name="Vilgalys R."/>
            <person name="Stajich J.E."/>
        </authorList>
    </citation>
    <scope>NUCLEOTIDE SEQUENCE [LARGE SCALE GENOMIC DNA]</scope>
    <source>
        <strain evidence="11 12">LSU 92-RS-03</strain>
    </source>
</reference>
<dbReference type="GO" id="GO:0005658">
    <property type="term" value="C:alpha DNA polymerase:primase complex"/>
    <property type="evidence" value="ECO:0007669"/>
    <property type="project" value="TreeGrafter"/>
</dbReference>
<evidence type="ECO:0000256" key="5">
    <source>
        <dbReference type="RuleBase" id="RU000442"/>
    </source>
</evidence>
<dbReference type="Gene3D" id="1.10.132.60">
    <property type="entry name" value="DNA polymerase family B, C-terminal domain"/>
    <property type="match status" value="1"/>
</dbReference>
<dbReference type="InterPro" id="IPR043502">
    <property type="entry name" value="DNA/RNA_pol_sf"/>
</dbReference>
<dbReference type="GO" id="GO:0003697">
    <property type="term" value="F:single-stranded DNA binding"/>
    <property type="evidence" value="ECO:0007669"/>
    <property type="project" value="TreeGrafter"/>
</dbReference>
<dbReference type="Pfam" id="PF03104">
    <property type="entry name" value="DNA_pol_B_exo1"/>
    <property type="match status" value="1"/>
</dbReference>
<dbReference type="GO" id="GO:0003688">
    <property type="term" value="F:DNA replication origin binding"/>
    <property type="evidence" value="ECO:0007669"/>
    <property type="project" value="TreeGrafter"/>
</dbReference>
<gene>
    <name evidence="11" type="primary">POLA1_2</name>
    <name evidence="11" type="ORF">CU098_010502</name>
</gene>
<comment type="similarity">
    <text evidence="1 5">Belongs to the DNA polymerase type-B family.</text>
</comment>
<evidence type="ECO:0000259" key="9">
    <source>
        <dbReference type="Pfam" id="PF03104"/>
    </source>
</evidence>
<dbReference type="GO" id="GO:1902975">
    <property type="term" value="P:mitotic DNA replication initiation"/>
    <property type="evidence" value="ECO:0007669"/>
    <property type="project" value="TreeGrafter"/>
</dbReference>
<dbReference type="Gene3D" id="1.10.3200.20">
    <property type="entry name" value="DNA Polymerase alpha, zinc finger"/>
    <property type="match status" value="1"/>
</dbReference>
<dbReference type="FunFam" id="3.30.70.2820:FF:000001">
    <property type="entry name" value="DNA polymerase"/>
    <property type="match status" value="1"/>
</dbReference>
<dbReference type="InterPro" id="IPR038256">
    <property type="entry name" value="Pol_alpha_znc_sf"/>
</dbReference>
<keyword evidence="4 5" id="KW-0239">DNA-directed DNA polymerase</keyword>
<dbReference type="GO" id="GO:0003887">
    <property type="term" value="F:DNA-directed DNA polymerase activity"/>
    <property type="evidence" value="ECO:0007669"/>
    <property type="project" value="UniProtKB-KW"/>
</dbReference>
<dbReference type="Gene3D" id="2.40.50.730">
    <property type="match status" value="1"/>
</dbReference>
<protein>
    <recommendedName>
        <fullName evidence="5">DNA polymerase</fullName>
        <ecNumber evidence="5">2.7.7.7</ecNumber>
    </recommendedName>
</protein>
<evidence type="ECO:0000256" key="7">
    <source>
        <dbReference type="SAM" id="MobiDB-lite"/>
    </source>
</evidence>
<dbReference type="EC" id="2.7.7.7" evidence="5"/>
<dbReference type="Pfam" id="PF08996">
    <property type="entry name" value="zf-DNA_Pol"/>
    <property type="match status" value="1"/>
</dbReference>
<dbReference type="InterPro" id="IPR017964">
    <property type="entry name" value="DNA-dir_DNA_pol_B_CS"/>
</dbReference>
<keyword evidence="6" id="KW-0175">Coiled coil</keyword>
<dbReference type="Gene3D" id="3.30.70.2820">
    <property type="match status" value="1"/>
</dbReference>
<evidence type="ECO:0000313" key="12">
    <source>
        <dbReference type="Proteomes" id="UP000253551"/>
    </source>
</evidence>
<feature type="domain" description="DNA-directed DNA polymerase family B exonuclease" evidence="9">
    <location>
        <begin position="407"/>
        <end position="647"/>
    </location>
</feature>
<dbReference type="GO" id="GO:0000166">
    <property type="term" value="F:nucleotide binding"/>
    <property type="evidence" value="ECO:0007669"/>
    <property type="project" value="InterPro"/>
</dbReference>
<feature type="region of interest" description="Disordered" evidence="7">
    <location>
        <begin position="42"/>
        <end position="67"/>
    </location>
</feature>
<dbReference type="InterPro" id="IPR042087">
    <property type="entry name" value="DNA_pol_B_thumb"/>
</dbReference>
<dbReference type="SUPFAM" id="SSF53098">
    <property type="entry name" value="Ribonuclease H-like"/>
    <property type="match status" value="1"/>
</dbReference>
<evidence type="ECO:0000256" key="2">
    <source>
        <dbReference type="ARBA" id="ARBA00022679"/>
    </source>
</evidence>
<dbReference type="NCBIfam" id="TIGR00592">
    <property type="entry name" value="pol2"/>
    <property type="match status" value="1"/>
</dbReference>
<keyword evidence="12" id="KW-1185">Reference proteome</keyword>
<evidence type="ECO:0000259" key="10">
    <source>
        <dbReference type="Pfam" id="PF08996"/>
    </source>
</evidence>
<keyword evidence="3 5" id="KW-0548">Nucleotidyltransferase</keyword>
<dbReference type="InterPro" id="IPR012337">
    <property type="entry name" value="RNaseH-like_sf"/>
</dbReference>
<dbReference type="SUPFAM" id="SSF56672">
    <property type="entry name" value="DNA/RNA polymerases"/>
    <property type="match status" value="1"/>
</dbReference>
<sequence>MSSSQSNMNSLNRPTKRQRTGNDLTMTQEFFSLMSDALSLFPTKEKKSEGSQEPVQPSILDLDSVAENTQEPVQSNIFDLDSITENAQETIQISNVEPDSIEEEIPENTQSNIVYPDSTTENSQEFRNEIVVSNTKPTQQNDTELLVVSRPPDGTSLDILTLSSWEPSSEETARLQQAQITVSNSQEAIGDEFSREDIFNFTESSNLSRDEQNDLDEPEKQREPLDSDAIFEESSVINGIFPLLDEPLEQVAISTQENSGHISSCNTAHTTKNKRGFEMWWYDAFERRSKGHVYLFGKQYEKSIDDYTSCCVLVKNIQREIYVLPRVFKLSATGEEINEAVDISDVKDEIQTIFASENIKSWEAQVCTRKYVFGLPNIPPEAEYLKINYSYEDPKLPNNLTGKTFLHIFGLTTSPLERFIMERKVMGPGWIVFENAVITDQKQSWSKINATVNSPSLCKVIESQRKDPPLKILSIKCQKSIKRDEILTVSGILINKDLNKQASFDSPVVSKFSVMRLLAGTSYPSDIDEALDKEKIEKSHEIRLEYTESALLSYLIAKINRLDPDIIVGHNVWNNDLNMLLHKFKKNNTSYWHKLGKLQLESWPKINNSVAYPVTYEMNLLMSGRLVCDLFLASKELVRCKSYDLSELAKSQLNIDRTEIDLFCPANYYQNSSDILKLINHGLSDAQLALSVILELQILSLSKQLTRLAGNLWSTSINGGAHNDRNDHLLYHVFYNNSYICPDKKEHRSNIHAIAEGNGSSQNENPTYSGGLVLEPISGLYDKYVLLLDFNSLYPSIIQEYNICFTTMNLQKYSIDDNSADTIQEMGASQHVGILPKLVKKLVKRRQQVKRAMEIPNTNSSILNQYDVEQKALKLTSNTVYGCLGSPYSRFYAKPLAMSITSKGRDILRNTVDLVEASGMKVIYGDTDSIMIKTNEEEFLKAKELGMFFKQKVNAEYKKLQIDVEGYFKHTLLLKKKKYGAIKVTERSDGLIESIEMKGLDSTHRDYCSFSQTALQYVLEIILSERSTNNSIEDIYSYLKSLKSKTESASIPKKEFIIQKKLSKSLEDYALIKKYPHVVVAAEMKRLGQMVRAGDFIQFIMCKNDNEDEQTAIPRIPKDVFENKAQINYEWYMVNQIMMPITRLYAPIDELSIQSLAEHIGIEHKVAEAEILEKARKNDSPNLCLLNDPKRFKYCDKLLLKCSLCETMNEFGGLIKKTRENGVVSGLVCTCCGEGMDTASVQVQVIFAARKYIKKYYQSPNKCDRPLCGFETKEVLQISDKCPMNECFGSLTRKAGPITCELFSERMLYTQLAYFSYLFDIETAKKELNGLSIETENAERIYEQEQDKIFTVRSELNKYIKCSGYRYLNFLEIM</sequence>
<dbReference type="STRING" id="4846.A0A367KSA0"/>
<feature type="region of interest" description="Disordered" evidence="7">
    <location>
        <begin position="1"/>
        <end position="24"/>
    </location>
</feature>
<comment type="caution">
    <text evidence="11">The sequence shown here is derived from an EMBL/GenBank/DDBJ whole genome shotgun (WGS) entry which is preliminary data.</text>
</comment>
<dbReference type="PRINTS" id="PR00106">
    <property type="entry name" value="DNAPOLB"/>
</dbReference>
<dbReference type="PANTHER" id="PTHR45861">
    <property type="entry name" value="DNA POLYMERASE ALPHA CATALYTIC SUBUNIT"/>
    <property type="match status" value="1"/>
</dbReference>
<dbReference type="InterPro" id="IPR006133">
    <property type="entry name" value="DNA-dir_DNA_pol_B_exonuc"/>
</dbReference>
<dbReference type="PROSITE" id="PS00116">
    <property type="entry name" value="DNA_POLYMERASE_B"/>
    <property type="match status" value="1"/>
</dbReference>
<keyword evidence="2 5" id="KW-0808">Transferase</keyword>
<evidence type="ECO:0000256" key="6">
    <source>
        <dbReference type="SAM" id="Coils"/>
    </source>
</evidence>
<keyword evidence="5" id="KW-0238">DNA-binding</keyword>
<dbReference type="InterPro" id="IPR036397">
    <property type="entry name" value="RNaseH_sf"/>
</dbReference>
<feature type="domain" description="Zinc finger DNA-directed DNA polymerase family B alpha" evidence="10">
    <location>
        <begin position="1186"/>
        <end position="1370"/>
    </location>
</feature>
<evidence type="ECO:0000256" key="1">
    <source>
        <dbReference type="ARBA" id="ARBA00005755"/>
    </source>
</evidence>
<proteinExistence type="inferred from homology"/>
<dbReference type="GO" id="GO:0006273">
    <property type="term" value="P:lagging strand elongation"/>
    <property type="evidence" value="ECO:0007669"/>
    <property type="project" value="TreeGrafter"/>
</dbReference>
<evidence type="ECO:0000256" key="3">
    <source>
        <dbReference type="ARBA" id="ARBA00022695"/>
    </source>
</evidence>
<dbReference type="CDD" id="cd05776">
    <property type="entry name" value="DNA_polB_alpha_exo"/>
    <property type="match status" value="1"/>
</dbReference>